<dbReference type="PROSITE" id="PS51257">
    <property type="entry name" value="PROKAR_LIPOPROTEIN"/>
    <property type="match status" value="1"/>
</dbReference>
<evidence type="ECO:0000256" key="1">
    <source>
        <dbReference type="SAM" id="SignalP"/>
    </source>
</evidence>
<reference evidence="2 3" key="1">
    <citation type="submission" date="2016-10" db="EMBL/GenBank/DDBJ databases">
        <title>Draft genome sequence of Coniochaeta ligniaria NRRL30616, a lignocellulolytic fungus for bioabatement of inhibitors in plant biomass hydrolysates.</title>
        <authorList>
            <consortium name="DOE Joint Genome Institute"/>
            <person name="Jimenez D.J."/>
            <person name="Hector R.E."/>
            <person name="Riley R."/>
            <person name="Sun H."/>
            <person name="Grigoriev I.V."/>
            <person name="Van Elsas J.D."/>
            <person name="Nichols N.N."/>
        </authorList>
    </citation>
    <scope>NUCLEOTIDE SEQUENCE [LARGE SCALE GENOMIC DNA]</scope>
    <source>
        <strain evidence="2 3">NRRL 30616</strain>
    </source>
</reference>
<dbReference type="PANTHER" id="PTHR38787">
    <property type="entry name" value="REGULATORY P DOMAIN-CONTAINING PROTEIN"/>
    <property type="match status" value="1"/>
</dbReference>
<gene>
    <name evidence="2" type="ORF">CONLIGDRAFT_693178</name>
</gene>
<dbReference type="Proteomes" id="UP000182658">
    <property type="component" value="Unassembled WGS sequence"/>
</dbReference>
<protein>
    <recommendedName>
        <fullName evidence="4">Regulatory P domain-containing protein</fullName>
    </recommendedName>
</protein>
<dbReference type="AlphaFoldDB" id="A0A1J7J2P7"/>
<proteinExistence type="predicted"/>
<dbReference type="OrthoDB" id="2099887at2759"/>
<sequence length="473" mass="52512">MRRAYLTSVTFVTLLVSCFSKELAPDRIHAELYESGLIHEGLMSQKMSTWAKQEQLGRFDSRIYSSRAATAGPVPCVNGKAAVVPGDAKNTFRCNNVDFYDFLSHARLGGSVGQGSGSWGWTSPTGREFVAIAQKDGTAFAEITSKGKLVYLGRLPQYSSPSDWREIKGYQSYMVIGSEAADHGVQIFDMHKLTTIDPKKTVTFSNEHDLTAHWNQLPEGKSHNIVINEEKKYAVAVGAQPRTDACKSGLIFIDLTDITKPTSPGCASGDGYVHDAQCLVYRGPDTKYNGKDICYGYNEDTLTMQKNVTKIISRTSYEGATYTHQGWVTNTQWQEYLVADDEWDEAKGNGPAASGYPITYFWDIRSLEKPKQTGYFRSAAKSIDHNQYIVNGLSYQSNYGAGLRILDISSLPQDPTGSLVHEVGFFDVYPEDDSDPVVDFVGTWSNYPFFKSGYILVNTIERGAYVLKLNVTK</sequence>
<name>A0A1J7J2P7_9PEZI</name>
<dbReference type="GO" id="GO:0005576">
    <property type="term" value="C:extracellular region"/>
    <property type="evidence" value="ECO:0007669"/>
    <property type="project" value="TreeGrafter"/>
</dbReference>
<dbReference type="EMBL" id="KV875106">
    <property type="protein sequence ID" value="OIW23428.1"/>
    <property type="molecule type" value="Genomic_DNA"/>
</dbReference>
<keyword evidence="1" id="KW-0732">Signal</keyword>
<organism evidence="2 3">
    <name type="scientific">Coniochaeta ligniaria NRRL 30616</name>
    <dbReference type="NCBI Taxonomy" id="1408157"/>
    <lineage>
        <taxon>Eukaryota</taxon>
        <taxon>Fungi</taxon>
        <taxon>Dikarya</taxon>
        <taxon>Ascomycota</taxon>
        <taxon>Pezizomycotina</taxon>
        <taxon>Sordariomycetes</taxon>
        <taxon>Sordariomycetidae</taxon>
        <taxon>Coniochaetales</taxon>
        <taxon>Coniochaetaceae</taxon>
        <taxon>Coniochaeta</taxon>
    </lineage>
</organism>
<feature type="signal peptide" evidence="1">
    <location>
        <begin position="1"/>
        <end position="20"/>
    </location>
</feature>
<dbReference type="NCBIfam" id="TIGR04312">
    <property type="entry name" value="choice_anch_B"/>
    <property type="match status" value="1"/>
</dbReference>
<dbReference type="InterPro" id="IPR027589">
    <property type="entry name" value="Choice_anch_B"/>
</dbReference>
<evidence type="ECO:0000313" key="3">
    <source>
        <dbReference type="Proteomes" id="UP000182658"/>
    </source>
</evidence>
<feature type="chain" id="PRO_5012746671" description="Regulatory P domain-containing protein" evidence="1">
    <location>
        <begin position="21"/>
        <end position="473"/>
    </location>
</feature>
<dbReference type="STRING" id="1408157.A0A1J7J2P7"/>
<keyword evidence="3" id="KW-1185">Reference proteome</keyword>
<accession>A0A1J7J2P7</accession>
<dbReference type="InParanoid" id="A0A1J7J2P7"/>
<evidence type="ECO:0000313" key="2">
    <source>
        <dbReference type="EMBL" id="OIW23428.1"/>
    </source>
</evidence>
<evidence type="ECO:0008006" key="4">
    <source>
        <dbReference type="Google" id="ProtNLM"/>
    </source>
</evidence>
<dbReference type="PANTHER" id="PTHR38787:SF3">
    <property type="entry name" value="REGULATORY P DOMAIN-CONTAINING PROTEIN"/>
    <property type="match status" value="1"/>
</dbReference>